<evidence type="ECO:0000313" key="1">
    <source>
        <dbReference type="EMBL" id="CAI2168837.1"/>
    </source>
</evidence>
<dbReference type="Proteomes" id="UP001153678">
    <property type="component" value="Unassembled WGS sequence"/>
</dbReference>
<organism evidence="1 2">
    <name type="scientific">Funneliformis geosporum</name>
    <dbReference type="NCBI Taxonomy" id="1117311"/>
    <lineage>
        <taxon>Eukaryota</taxon>
        <taxon>Fungi</taxon>
        <taxon>Fungi incertae sedis</taxon>
        <taxon>Mucoromycota</taxon>
        <taxon>Glomeromycotina</taxon>
        <taxon>Glomeromycetes</taxon>
        <taxon>Glomerales</taxon>
        <taxon>Glomeraceae</taxon>
        <taxon>Funneliformis</taxon>
    </lineage>
</organism>
<sequence>MKNSWFSPPTDQKLTVNELKRKLEPYIVEGESHLRESLCGSSALPDDVLDISIYAEPKKQITFPIAVGTAGKGKTTFARKAYDKRKIYADGISDELKMILDDCLDVEVVETLFGKSLLYEALKYHLKGIQNFNEFTKPMYFLREANPRTHASSLFDSITSSGACIEEISLPLLSSERAQEVILDLANRDLEIGELIFLKKDKLVLPFLTLQQVYHHFDHSKLPAIKLLHDKKIIEGQRGNCWLSDLVPLWKGQSDKFIEFEPKFVVHSTPYRIEKDYWNQFFNNYSKELNKKYKQEVVSIKKEIIGHLPNILVVITSENISDFYEDILARMKLYSIGRS</sequence>
<dbReference type="OrthoDB" id="2142187at2759"/>
<accession>A0A9W4SHS9</accession>
<protein>
    <submittedName>
        <fullName evidence="1">10235_t:CDS:1</fullName>
    </submittedName>
</protein>
<dbReference type="EMBL" id="CAMKVN010000525">
    <property type="protein sequence ID" value="CAI2168837.1"/>
    <property type="molecule type" value="Genomic_DNA"/>
</dbReference>
<keyword evidence="2" id="KW-1185">Reference proteome</keyword>
<proteinExistence type="predicted"/>
<reference evidence="1" key="1">
    <citation type="submission" date="2022-08" db="EMBL/GenBank/DDBJ databases">
        <authorList>
            <person name="Kallberg Y."/>
            <person name="Tangrot J."/>
            <person name="Rosling A."/>
        </authorList>
    </citation>
    <scope>NUCLEOTIDE SEQUENCE</scope>
    <source>
        <strain evidence="1">Wild A</strain>
    </source>
</reference>
<name>A0A9W4SHS9_9GLOM</name>
<evidence type="ECO:0000313" key="2">
    <source>
        <dbReference type="Proteomes" id="UP001153678"/>
    </source>
</evidence>
<gene>
    <name evidence="1" type="ORF">FWILDA_LOCUS3782</name>
</gene>
<dbReference type="AlphaFoldDB" id="A0A9W4SHS9"/>
<comment type="caution">
    <text evidence="1">The sequence shown here is derived from an EMBL/GenBank/DDBJ whole genome shotgun (WGS) entry which is preliminary data.</text>
</comment>